<accession>A0ABQ8YRA3</accession>
<dbReference type="InterPro" id="IPR056798">
    <property type="entry name" value="ADH_Fe_C"/>
</dbReference>
<name>A0ABQ8YRA3_9EUKA</name>
<keyword evidence="5" id="KW-1185">Reference proteome</keyword>
<reference evidence="4" key="1">
    <citation type="submission" date="2022-08" db="EMBL/GenBank/DDBJ databases">
        <title>Novel sulfate-reducing endosymbionts in the free-living metamonad Anaeramoeba.</title>
        <authorList>
            <person name="Jerlstrom-Hultqvist J."/>
            <person name="Cepicka I."/>
            <person name="Gallot-Lavallee L."/>
            <person name="Salas-Leiva D."/>
            <person name="Curtis B.A."/>
            <person name="Zahonova K."/>
            <person name="Pipaliya S."/>
            <person name="Dacks J."/>
            <person name="Roger A.J."/>
        </authorList>
    </citation>
    <scope>NUCLEOTIDE SEQUENCE</scope>
    <source>
        <strain evidence="4">Schooner1</strain>
    </source>
</reference>
<dbReference type="SUPFAM" id="SSF56796">
    <property type="entry name" value="Dehydroquinate synthase-like"/>
    <property type="match status" value="1"/>
</dbReference>
<dbReference type="EMBL" id="JAOAOG010000127">
    <property type="protein sequence ID" value="KAJ6247131.1"/>
    <property type="molecule type" value="Genomic_DNA"/>
</dbReference>
<keyword evidence="1" id="KW-0560">Oxidoreductase</keyword>
<evidence type="ECO:0000259" key="3">
    <source>
        <dbReference type="Pfam" id="PF25137"/>
    </source>
</evidence>
<dbReference type="CDD" id="cd08187">
    <property type="entry name" value="BDH"/>
    <property type="match status" value="1"/>
</dbReference>
<proteinExistence type="predicted"/>
<feature type="domain" description="Alcohol dehydrogenase iron-type/glycerol dehydrogenase GldA" evidence="2">
    <location>
        <begin position="9"/>
        <end position="182"/>
    </location>
</feature>
<feature type="domain" description="Fe-containing alcohol dehydrogenase-like C-terminal" evidence="3">
    <location>
        <begin position="196"/>
        <end position="370"/>
    </location>
</feature>
<dbReference type="Gene3D" id="1.20.1090.10">
    <property type="entry name" value="Dehydroquinate synthase-like - alpha domain"/>
    <property type="match status" value="1"/>
</dbReference>
<protein>
    <submittedName>
        <fullName evidence="4">Alcohol dehydrogenase yqhd</fullName>
    </submittedName>
</protein>
<sequence length="399" mass="44593">MQNFNFYNPVNVVFGKNTITPTLRKLIKPSQRILITYGGGSIFKNGVYDQVIKGLEGNGHKIYEYGGITPNPRYKHGLEAIEICRKKDVNFILSVGGGSVLDCTKFIAAAAHHRGSDPWDVFSKQHLRENRPYDPIPFGDVITLPATGSEMNKNSVMSRHSTGEKICLIHPSMFPKFSILDPETTLSLPWRQTRNGIVDTFIHTIEAYVCQDNDHPVTDRLSEGLIKNLRDVSYRLLKNPNDYGARASLFWASSLALAGLTGCGLCTQDWGVHEIGHSITAHSNTDHAQTLATVLPGYWKHQKSVKLDKLAMYAENVWGINKGSKSYKADVAIDKTVRWFEDIKMPITLSEAGVKPKDIPHIAEQTIKISKQINKCEGIGQSKTIFTKDIEDILKLCRL</sequence>
<evidence type="ECO:0000313" key="4">
    <source>
        <dbReference type="EMBL" id="KAJ6247131.1"/>
    </source>
</evidence>
<evidence type="ECO:0000259" key="2">
    <source>
        <dbReference type="Pfam" id="PF00465"/>
    </source>
</evidence>
<dbReference type="InterPro" id="IPR001670">
    <property type="entry name" value="ADH_Fe/GldA"/>
</dbReference>
<dbReference type="PANTHER" id="PTHR43633:SF1">
    <property type="entry name" value="ALCOHOL DEHYDROGENASE YQHD"/>
    <property type="match status" value="1"/>
</dbReference>
<dbReference type="PROSITE" id="PS00060">
    <property type="entry name" value="ADH_IRON_2"/>
    <property type="match status" value="1"/>
</dbReference>
<evidence type="ECO:0000256" key="1">
    <source>
        <dbReference type="ARBA" id="ARBA00023002"/>
    </source>
</evidence>
<dbReference type="InterPro" id="IPR044731">
    <property type="entry name" value="BDH-like"/>
</dbReference>
<dbReference type="Proteomes" id="UP001150062">
    <property type="component" value="Unassembled WGS sequence"/>
</dbReference>
<dbReference type="PANTHER" id="PTHR43633">
    <property type="entry name" value="ALCOHOL DEHYDROGENASE YQHD"/>
    <property type="match status" value="1"/>
</dbReference>
<evidence type="ECO:0000313" key="5">
    <source>
        <dbReference type="Proteomes" id="UP001150062"/>
    </source>
</evidence>
<dbReference type="InterPro" id="IPR018211">
    <property type="entry name" value="ADH_Fe_CS"/>
</dbReference>
<dbReference type="Pfam" id="PF25137">
    <property type="entry name" value="ADH_Fe_C"/>
    <property type="match status" value="1"/>
</dbReference>
<dbReference type="Pfam" id="PF00465">
    <property type="entry name" value="Fe-ADH"/>
    <property type="match status" value="1"/>
</dbReference>
<gene>
    <name evidence="4" type="ORF">M0813_18656</name>
</gene>
<dbReference type="Gene3D" id="3.40.50.1970">
    <property type="match status" value="1"/>
</dbReference>
<comment type="caution">
    <text evidence="4">The sequence shown here is derived from an EMBL/GenBank/DDBJ whole genome shotgun (WGS) entry which is preliminary data.</text>
</comment>
<organism evidence="4 5">
    <name type="scientific">Anaeramoeba flamelloides</name>
    <dbReference type="NCBI Taxonomy" id="1746091"/>
    <lineage>
        <taxon>Eukaryota</taxon>
        <taxon>Metamonada</taxon>
        <taxon>Anaeramoebidae</taxon>
        <taxon>Anaeramoeba</taxon>
    </lineage>
</organism>